<proteinExistence type="predicted"/>
<organism evidence="1 2">
    <name type="scientific">Cronartium quercuum f. sp. fusiforme G11</name>
    <dbReference type="NCBI Taxonomy" id="708437"/>
    <lineage>
        <taxon>Eukaryota</taxon>
        <taxon>Fungi</taxon>
        <taxon>Dikarya</taxon>
        <taxon>Basidiomycota</taxon>
        <taxon>Pucciniomycotina</taxon>
        <taxon>Pucciniomycetes</taxon>
        <taxon>Pucciniales</taxon>
        <taxon>Coleosporiaceae</taxon>
        <taxon>Cronartium</taxon>
    </lineage>
</organism>
<dbReference type="Proteomes" id="UP000886653">
    <property type="component" value="Unassembled WGS sequence"/>
</dbReference>
<accession>A0A9P6NLJ2</accession>
<reference evidence="1" key="1">
    <citation type="submission" date="2013-11" db="EMBL/GenBank/DDBJ databases">
        <title>Genome sequence of the fusiform rust pathogen reveals effectors for host alternation and coevolution with pine.</title>
        <authorList>
            <consortium name="DOE Joint Genome Institute"/>
            <person name="Smith K."/>
            <person name="Pendleton A."/>
            <person name="Kubisiak T."/>
            <person name="Anderson C."/>
            <person name="Salamov A."/>
            <person name="Aerts A."/>
            <person name="Riley R."/>
            <person name="Clum A."/>
            <person name="Lindquist E."/>
            <person name="Ence D."/>
            <person name="Campbell M."/>
            <person name="Kronenberg Z."/>
            <person name="Feau N."/>
            <person name="Dhillon B."/>
            <person name="Hamelin R."/>
            <person name="Burleigh J."/>
            <person name="Smith J."/>
            <person name="Yandell M."/>
            <person name="Nelson C."/>
            <person name="Grigoriev I."/>
            <person name="Davis J."/>
        </authorList>
    </citation>
    <scope>NUCLEOTIDE SEQUENCE</scope>
    <source>
        <strain evidence="1">G11</strain>
    </source>
</reference>
<comment type="caution">
    <text evidence="1">The sequence shown here is derived from an EMBL/GenBank/DDBJ whole genome shotgun (WGS) entry which is preliminary data.</text>
</comment>
<gene>
    <name evidence="1" type="ORF">CROQUDRAFT_133529</name>
</gene>
<protein>
    <submittedName>
        <fullName evidence="1">Uncharacterized protein</fullName>
    </submittedName>
</protein>
<evidence type="ECO:0000313" key="1">
    <source>
        <dbReference type="EMBL" id="KAG0145726.1"/>
    </source>
</evidence>
<evidence type="ECO:0000313" key="2">
    <source>
        <dbReference type="Proteomes" id="UP000886653"/>
    </source>
</evidence>
<sequence>MNLNVFLLRASVKPSGNATPTCQCLVVGQNPKNRCYLPFHAHLNHPNADCHRQALNVPISNKPPVPKPSLGLTDAHKAKQYDEMEPARTKELAHLSIEKEILACLDHPA</sequence>
<dbReference type="EMBL" id="MU167271">
    <property type="protein sequence ID" value="KAG0145726.1"/>
    <property type="molecule type" value="Genomic_DNA"/>
</dbReference>
<name>A0A9P6NLJ2_9BASI</name>
<dbReference type="AlphaFoldDB" id="A0A9P6NLJ2"/>
<keyword evidence="2" id="KW-1185">Reference proteome</keyword>